<dbReference type="InterPro" id="IPR040151">
    <property type="entry name" value="Gfd2/YDR514C-like"/>
</dbReference>
<evidence type="ECO:0000313" key="3">
    <source>
        <dbReference type="EMBL" id="KAF2805769.1"/>
    </source>
</evidence>
<dbReference type="Proteomes" id="UP000504636">
    <property type="component" value="Unplaced"/>
</dbReference>
<dbReference type="PANTHER" id="PTHR28083:SF1">
    <property type="entry name" value="GOOD FOR FULL DBP5 ACTIVITY PROTEIN 2"/>
    <property type="match status" value="1"/>
</dbReference>
<proteinExistence type="predicted"/>
<dbReference type="InterPro" id="IPR048519">
    <property type="entry name" value="Gfd2/YDR514C-like_C"/>
</dbReference>
<dbReference type="PANTHER" id="PTHR28083">
    <property type="entry name" value="GOOD FOR FULL DBP5 ACTIVITY PROTEIN 2"/>
    <property type="match status" value="1"/>
</dbReference>
<evidence type="ECO:0000256" key="1">
    <source>
        <dbReference type="SAM" id="MobiDB-lite"/>
    </source>
</evidence>
<accession>A0A6A6YAW6</accession>
<reference evidence="3 5" key="1">
    <citation type="journal article" date="2020" name="Stud. Mycol.">
        <title>101 Dothideomycetes genomes: a test case for predicting lifestyles and emergence of pathogens.</title>
        <authorList>
            <person name="Haridas S."/>
            <person name="Albert R."/>
            <person name="Binder M."/>
            <person name="Bloem J."/>
            <person name="Labutti K."/>
            <person name="Salamov A."/>
            <person name="Andreopoulos B."/>
            <person name="Baker S."/>
            <person name="Barry K."/>
            <person name="Bills G."/>
            <person name="Bluhm B."/>
            <person name="Cannon C."/>
            <person name="Castanera R."/>
            <person name="Culley D."/>
            <person name="Daum C."/>
            <person name="Ezra D."/>
            <person name="Gonzalez J."/>
            <person name="Henrissat B."/>
            <person name="Kuo A."/>
            <person name="Liang C."/>
            <person name="Lipzen A."/>
            <person name="Lutzoni F."/>
            <person name="Magnuson J."/>
            <person name="Mondo S."/>
            <person name="Nolan M."/>
            <person name="Ohm R."/>
            <person name="Pangilinan J."/>
            <person name="Park H.-J."/>
            <person name="Ramirez L."/>
            <person name="Alfaro M."/>
            <person name="Sun H."/>
            <person name="Tritt A."/>
            <person name="Yoshinaga Y."/>
            <person name="Zwiers L.-H."/>
            <person name="Turgeon B."/>
            <person name="Goodwin S."/>
            <person name="Spatafora J."/>
            <person name="Crous P."/>
            <person name="Grigoriev I."/>
        </authorList>
    </citation>
    <scope>NUCLEOTIDE SEQUENCE</scope>
    <source>
        <strain evidence="3 5">CBS 304.34</strain>
    </source>
</reference>
<gene>
    <name evidence="3 5" type="ORF">BDZ99DRAFT_480433</name>
</gene>
<dbReference type="AlphaFoldDB" id="A0A6A6YAW6"/>
<dbReference type="GO" id="GO:0005634">
    <property type="term" value="C:nucleus"/>
    <property type="evidence" value="ECO:0007669"/>
    <property type="project" value="TreeGrafter"/>
</dbReference>
<dbReference type="InterPro" id="IPR012337">
    <property type="entry name" value="RNaseH-like_sf"/>
</dbReference>
<feature type="compositionally biased region" description="Acidic residues" evidence="1">
    <location>
        <begin position="318"/>
        <end position="329"/>
    </location>
</feature>
<reference evidence="5" key="2">
    <citation type="submission" date="2020-04" db="EMBL/GenBank/DDBJ databases">
        <authorList>
            <consortium name="NCBI Genome Project"/>
        </authorList>
    </citation>
    <scope>NUCLEOTIDE SEQUENCE</scope>
    <source>
        <strain evidence="5">CBS 304.34</strain>
    </source>
</reference>
<organism evidence="3">
    <name type="scientific">Mytilinidion resinicola</name>
    <dbReference type="NCBI Taxonomy" id="574789"/>
    <lineage>
        <taxon>Eukaryota</taxon>
        <taxon>Fungi</taxon>
        <taxon>Dikarya</taxon>
        <taxon>Ascomycota</taxon>
        <taxon>Pezizomycotina</taxon>
        <taxon>Dothideomycetes</taxon>
        <taxon>Pleosporomycetidae</taxon>
        <taxon>Mytilinidiales</taxon>
        <taxon>Mytilinidiaceae</taxon>
        <taxon>Mytilinidion</taxon>
    </lineage>
</organism>
<dbReference type="GeneID" id="54463228"/>
<name>A0A6A6YAW6_9PEZI</name>
<dbReference type="SUPFAM" id="SSF53098">
    <property type="entry name" value="Ribonuclease H-like"/>
    <property type="match status" value="1"/>
</dbReference>
<evidence type="ECO:0000313" key="5">
    <source>
        <dbReference type="RefSeq" id="XP_033572733.1"/>
    </source>
</evidence>
<dbReference type="RefSeq" id="XP_033572733.1">
    <property type="nucleotide sequence ID" value="XM_033722335.1"/>
</dbReference>
<feature type="domain" description="Gfd2/YDR514C-like C-terminal" evidence="2">
    <location>
        <begin position="126"/>
        <end position="250"/>
    </location>
</feature>
<sequence>MELECGDPKIPLASAETEQPLLPLDDDESEKLIELSLDLKFRHIGYARGSWCAWADSDRADYESLHPDVRNNAVFVAIDFESLAWLPDNHAMHGKITELGLAFLDCQYAHWRPDVKDRAGDSLWKADKSEFGPSEIVSITSLRDTIMKEFRILDNTPEPSNSAPTTTDPRYRPIVLVAHCFGNEDSYLRNELDMSFSDLGTICGVVDAQVMIREPPSLRYMLTERYQVLPNILNLHNAGNDAVYALMLVIVFAIEKESGKLNNELNDWLVLLGWKALHISGHCDDREGGLDKIAGALKKLRLEAPDPPFNRYAREAVPDAEPEDDEEAEPVQTVPLAEHEGSPRSSDIEVNSTTSDIEAIPMAPPAIGEGLDALTIGVFPEHPFLRRLVMSRTCFQLSSRSLRPSTNAESMPFTMAHVTNELTPSMFRKPGEPQLPLSREEGEKLLGLALGIKIDRLGPTRVDIEDSRGHSLYAADKFTYGTSEIVSAANLREILMRELRIFDTPQSAGLASHTTDSSPEETEVTVDIATTESAVSTTPKPESKYRPIILVAHAFDNEDNYLRHQMGISYSELDLYAIIDAQILLCGRRQRPSGLRELLEN</sequence>
<keyword evidence="4" id="KW-1185">Reference proteome</keyword>
<protein>
    <recommendedName>
        <fullName evidence="2">Gfd2/YDR514C-like C-terminal domain-containing protein</fullName>
    </recommendedName>
</protein>
<evidence type="ECO:0000259" key="2">
    <source>
        <dbReference type="Pfam" id="PF21762"/>
    </source>
</evidence>
<feature type="region of interest" description="Disordered" evidence="1">
    <location>
        <begin position="317"/>
        <end position="351"/>
    </location>
</feature>
<dbReference type="EMBL" id="MU003709">
    <property type="protein sequence ID" value="KAF2805769.1"/>
    <property type="molecule type" value="Genomic_DNA"/>
</dbReference>
<reference evidence="5" key="3">
    <citation type="submission" date="2025-04" db="UniProtKB">
        <authorList>
            <consortium name="RefSeq"/>
        </authorList>
    </citation>
    <scope>IDENTIFICATION</scope>
    <source>
        <strain evidence="5">CBS 304.34</strain>
    </source>
</reference>
<evidence type="ECO:0000313" key="4">
    <source>
        <dbReference type="Proteomes" id="UP000504636"/>
    </source>
</evidence>
<dbReference type="OrthoDB" id="5953249at2759"/>
<dbReference type="Pfam" id="PF21762">
    <property type="entry name" value="DEDDh_C"/>
    <property type="match status" value="1"/>
</dbReference>